<feature type="active site" description="Charge relay system" evidence="7">
    <location>
        <position position="115"/>
    </location>
</feature>
<proteinExistence type="inferred from homology"/>
<comment type="caution">
    <text evidence="11">The sequence shown here is derived from an EMBL/GenBank/DDBJ whole genome shotgun (WGS) entry which is preliminary data.</text>
</comment>
<feature type="binding site" evidence="8">
    <location>
        <position position="145"/>
    </location>
    <ligand>
        <name>substrate</name>
    </ligand>
</feature>
<evidence type="ECO:0000256" key="5">
    <source>
        <dbReference type="ARBA" id="ARBA00022801"/>
    </source>
</evidence>
<evidence type="ECO:0000256" key="4">
    <source>
        <dbReference type="ARBA" id="ARBA00022737"/>
    </source>
</evidence>
<dbReference type="CDD" id="cd10839">
    <property type="entry name" value="cpPDZ1_DegP-like"/>
    <property type="match status" value="1"/>
</dbReference>
<evidence type="ECO:0000256" key="9">
    <source>
        <dbReference type="SAM" id="SignalP"/>
    </source>
</evidence>
<feature type="binding site" evidence="8">
    <location>
        <position position="115"/>
    </location>
    <ligand>
        <name>substrate</name>
    </ligand>
</feature>
<feature type="active site" description="Charge relay system" evidence="7">
    <location>
        <position position="145"/>
    </location>
</feature>
<keyword evidence="12" id="KW-1185">Reference proteome</keyword>
<evidence type="ECO:0000256" key="8">
    <source>
        <dbReference type="PIRSR" id="PIRSR611782-2"/>
    </source>
</evidence>
<dbReference type="GO" id="GO:0042597">
    <property type="term" value="C:periplasmic space"/>
    <property type="evidence" value="ECO:0007669"/>
    <property type="project" value="TreeGrafter"/>
</dbReference>
<feature type="signal peptide" evidence="9">
    <location>
        <begin position="1"/>
        <end position="34"/>
    </location>
</feature>
<dbReference type="PRINTS" id="PR00834">
    <property type="entry name" value="PROTEASES2C"/>
</dbReference>
<feature type="chain" id="PRO_5039341270" evidence="9">
    <location>
        <begin position="35"/>
        <end position="365"/>
    </location>
</feature>
<evidence type="ECO:0000256" key="2">
    <source>
        <dbReference type="ARBA" id="ARBA00022670"/>
    </source>
</evidence>
<dbReference type="GO" id="GO:0004252">
    <property type="term" value="F:serine-type endopeptidase activity"/>
    <property type="evidence" value="ECO:0007669"/>
    <property type="project" value="InterPro"/>
</dbReference>
<accession>A0A418W501</accession>
<evidence type="ECO:0000256" key="6">
    <source>
        <dbReference type="ARBA" id="ARBA00022825"/>
    </source>
</evidence>
<dbReference type="InterPro" id="IPR001940">
    <property type="entry name" value="Peptidase_S1C"/>
</dbReference>
<dbReference type="InterPro" id="IPR036034">
    <property type="entry name" value="PDZ_sf"/>
</dbReference>
<evidence type="ECO:0000259" key="10">
    <source>
        <dbReference type="PROSITE" id="PS50106"/>
    </source>
</evidence>
<evidence type="ECO:0000256" key="3">
    <source>
        <dbReference type="ARBA" id="ARBA00022729"/>
    </source>
</evidence>
<reference evidence="11 12" key="1">
    <citation type="submission" date="2018-09" db="EMBL/GenBank/DDBJ databases">
        <authorList>
            <person name="Zhu H."/>
        </authorList>
    </citation>
    <scope>NUCLEOTIDE SEQUENCE [LARGE SCALE GENOMIC DNA]</scope>
    <source>
        <strain evidence="11 12">K2W22B-5</strain>
    </source>
</reference>
<dbReference type="PANTHER" id="PTHR22939:SF129">
    <property type="entry name" value="SERINE PROTEASE HTRA2, MITOCHONDRIAL"/>
    <property type="match status" value="1"/>
</dbReference>
<dbReference type="OrthoDB" id="9758917at2"/>
<dbReference type="Proteomes" id="UP000283458">
    <property type="component" value="Unassembled WGS sequence"/>
</dbReference>
<dbReference type="FunFam" id="2.40.10.10:FF:000001">
    <property type="entry name" value="Periplasmic serine protease DegS"/>
    <property type="match status" value="1"/>
</dbReference>
<dbReference type="AlphaFoldDB" id="A0A418W501"/>
<dbReference type="GO" id="GO:0006515">
    <property type="term" value="P:protein quality control for misfolded or incompletely synthesized proteins"/>
    <property type="evidence" value="ECO:0007669"/>
    <property type="project" value="TreeGrafter"/>
</dbReference>
<dbReference type="SUPFAM" id="SSF50156">
    <property type="entry name" value="PDZ domain-like"/>
    <property type="match status" value="1"/>
</dbReference>
<keyword evidence="4" id="KW-0677">Repeat</keyword>
<dbReference type="PROSITE" id="PS50106">
    <property type="entry name" value="PDZ"/>
    <property type="match status" value="1"/>
</dbReference>
<dbReference type="SMART" id="SM00228">
    <property type="entry name" value="PDZ"/>
    <property type="match status" value="1"/>
</dbReference>
<dbReference type="InterPro" id="IPR001478">
    <property type="entry name" value="PDZ"/>
</dbReference>
<feature type="domain" description="PDZ" evidence="10">
    <location>
        <begin position="263"/>
        <end position="354"/>
    </location>
</feature>
<name>A0A418W501_9PROT</name>
<dbReference type="Pfam" id="PF13365">
    <property type="entry name" value="Trypsin_2"/>
    <property type="match status" value="1"/>
</dbReference>
<dbReference type="SUPFAM" id="SSF50494">
    <property type="entry name" value="Trypsin-like serine proteases"/>
    <property type="match status" value="1"/>
</dbReference>
<dbReference type="Gene3D" id="2.40.10.120">
    <property type="match status" value="1"/>
</dbReference>
<sequence length="365" mass="37499">MATKTLTKTAAALGVAAWLAAGAALGGFSLPAAAALPVGATGVHTIAPMLEQVTPAVVNISVLSRAPQAENPLLRDPLFRRFFNIPDQPQARPQMSAGSGVIVDAARGYVITNNHVVENAQEIAVTLKDRRRLRAKLVGRDAATDIALLKIEAKGLSALTMGDSDRLKVGDFAVAIGNPFGLGQTVTSGIISALGRSGLKIEGYEDFIQTDASINPGNSGGALVNFSGELIGINTAIIGPAGGSVGIGFAVPVSIVRSVVDQLSEFGEVRRGRLGVAIQDLTPDLADSLNLVGDEGALIAKIEPGSPADGGGLRSGDVVIAVDGRPVRSATDFRNRIGLLRVGTPVNVTVVRNGAQKSLTVRTAK</sequence>
<evidence type="ECO:0000256" key="1">
    <source>
        <dbReference type="ARBA" id="ARBA00010541"/>
    </source>
</evidence>
<comment type="similarity">
    <text evidence="1">Belongs to the peptidase S1C family.</text>
</comment>
<dbReference type="InterPro" id="IPR009003">
    <property type="entry name" value="Peptidase_S1_PA"/>
</dbReference>
<feature type="active site" description="Charge relay system" evidence="7">
    <location>
        <position position="219"/>
    </location>
</feature>
<dbReference type="PANTHER" id="PTHR22939">
    <property type="entry name" value="SERINE PROTEASE FAMILY S1C HTRA-RELATED"/>
    <property type="match status" value="1"/>
</dbReference>
<protein>
    <submittedName>
        <fullName evidence="11">Do family serine endopeptidase</fullName>
    </submittedName>
</protein>
<gene>
    <name evidence="11" type="ORF">D3877_00180</name>
</gene>
<evidence type="ECO:0000313" key="12">
    <source>
        <dbReference type="Proteomes" id="UP000283458"/>
    </source>
</evidence>
<evidence type="ECO:0000256" key="7">
    <source>
        <dbReference type="PIRSR" id="PIRSR611782-1"/>
    </source>
</evidence>
<keyword evidence="3 9" id="KW-0732">Signal</keyword>
<dbReference type="NCBIfam" id="TIGR02037">
    <property type="entry name" value="degP_htrA_DO"/>
    <property type="match status" value="1"/>
</dbReference>
<keyword evidence="2" id="KW-0645">Protease</keyword>
<dbReference type="EMBL" id="QYUL01000001">
    <property type="protein sequence ID" value="RJF85058.1"/>
    <property type="molecule type" value="Genomic_DNA"/>
</dbReference>
<dbReference type="InterPro" id="IPR011782">
    <property type="entry name" value="Pept_S1C_Do"/>
</dbReference>
<evidence type="ECO:0000313" key="11">
    <source>
        <dbReference type="EMBL" id="RJF85058.1"/>
    </source>
</evidence>
<keyword evidence="5" id="KW-0378">Hydrolase</keyword>
<dbReference type="Pfam" id="PF13180">
    <property type="entry name" value="PDZ_2"/>
    <property type="match status" value="1"/>
</dbReference>
<keyword evidence="6" id="KW-0720">Serine protease</keyword>
<feature type="binding site" evidence="8">
    <location>
        <begin position="217"/>
        <end position="219"/>
    </location>
    <ligand>
        <name>substrate</name>
    </ligand>
</feature>
<organism evidence="11 12">
    <name type="scientific">Azospirillum cavernae</name>
    <dbReference type="NCBI Taxonomy" id="2320860"/>
    <lineage>
        <taxon>Bacteria</taxon>
        <taxon>Pseudomonadati</taxon>
        <taxon>Pseudomonadota</taxon>
        <taxon>Alphaproteobacteria</taxon>
        <taxon>Rhodospirillales</taxon>
        <taxon>Azospirillaceae</taxon>
        <taxon>Azospirillum</taxon>
    </lineage>
</organism>
<dbReference type="Gene3D" id="2.30.42.10">
    <property type="match status" value="1"/>
</dbReference>